<dbReference type="GO" id="GO:0005737">
    <property type="term" value="C:cytoplasm"/>
    <property type="evidence" value="ECO:0007669"/>
    <property type="project" value="UniProtKB-SubCell"/>
</dbReference>
<dbReference type="GO" id="GO:0005085">
    <property type="term" value="F:guanyl-nucleotide exchange factor activity"/>
    <property type="evidence" value="ECO:0007669"/>
    <property type="project" value="UniProtKB-KW"/>
</dbReference>
<evidence type="ECO:0000256" key="9">
    <source>
        <dbReference type="SAM" id="Coils"/>
    </source>
</evidence>
<proteinExistence type="predicted"/>
<evidence type="ECO:0000259" key="11">
    <source>
        <dbReference type="PROSITE" id="PS50003"/>
    </source>
</evidence>
<dbReference type="PANTHER" id="PTHR13944">
    <property type="entry name" value="AGAP007712-PA"/>
    <property type="match status" value="1"/>
</dbReference>
<dbReference type="EMBL" id="CAAE01014764">
    <property type="protein sequence ID" value="CAG05201.1"/>
    <property type="molecule type" value="Genomic_DNA"/>
</dbReference>
<dbReference type="Gene3D" id="2.30.29.30">
    <property type="entry name" value="Pleckstrin-homology domain (PH domain)/Phosphotyrosine-binding domain (PTB)"/>
    <property type="match status" value="1"/>
</dbReference>
<dbReference type="Pfam" id="PF00621">
    <property type="entry name" value="RhoGEF"/>
    <property type="match status" value="1"/>
</dbReference>
<evidence type="ECO:0000256" key="5">
    <source>
        <dbReference type="ARBA" id="ARBA00022723"/>
    </source>
</evidence>
<feature type="domain" description="DH" evidence="12">
    <location>
        <begin position="41"/>
        <end position="274"/>
    </location>
</feature>
<name>Q4S2D1_TETNG</name>
<gene>
    <name evidence="13" type="ORF">GSTENG00025139001</name>
</gene>
<dbReference type="FunFam" id="1.20.900.10:FF:000004">
    <property type="entry name" value="Rho guanine nucleotide exchange factor 2"/>
    <property type="match status" value="1"/>
</dbReference>
<dbReference type="Gene3D" id="1.10.287.2510">
    <property type="match status" value="1"/>
</dbReference>
<comment type="subcellular location">
    <subcellularLocation>
        <location evidence="1">Cytoplasm</location>
    </subcellularLocation>
</comment>
<dbReference type="PROSITE" id="PS50003">
    <property type="entry name" value="PH_DOMAIN"/>
    <property type="match status" value="1"/>
</dbReference>
<dbReference type="KEGG" id="tng:GSTEN00025139G001"/>
<organism evidence="13">
    <name type="scientific">Tetraodon nigroviridis</name>
    <name type="common">Spotted green pufferfish</name>
    <name type="synonym">Chelonodon nigroviridis</name>
    <dbReference type="NCBI Taxonomy" id="99883"/>
    <lineage>
        <taxon>Eukaryota</taxon>
        <taxon>Metazoa</taxon>
        <taxon>Chordata</taxon>
        <taxon>Craniata</taxon>
        <taxon>Vertebrata</taxon>
        <taxon>Euteleostomi</taxon>
        <taxon>Actinopterygii</taxon>
        <taxon>Neopterygii</taxon>
        <taxon>Teleostei</taxon>
        <taxon>Neoteleostei</taxon>
        <taxon>Acanthomorphata</taxon>
        <taxon>Eupercaria</taxon>
        <taxon>Tetraodontiformes</taxon>
        <taxon>Tetradontoidea</taxon>
        <taxon>Tetraodontidae</taxon>
        <taxon>Tetraodon</taxon>
    </lineage>
</organism>
<dbReference type="InterPro" id="IPR001849">
    <property type="entry name" value="PH_domain"/>
</dbReference>
<keyword evidence="8 9" id="KW-0175">Coiled coil</keyword>
<sequence length="778" mass="90339">DTVDACMSRDMSMDAVDYEAESWSLTVEHKFCKKQDKRVVKRQDVIYELMQTELHHLQTLHIMAEVFRRGMKEEVQLDSETVERVFPCLDQLLVFHHSFFAAMKERRHNSTQPPGQGNYLIQRIGDVLLQQFSEENREKMKQVYGEFCSRHNEAVSFFKELQQHNKRFQSFIKQQGTNSLVRRREIPECILLVTQRITKYPVLLERILQYTEGQSSAALYWNLTGIMVNGAITSGWRTFGRTSLCFHADDTEEHADLSKALAQIREVIAAVDLSVSEYERHQRFQEVWSRMENRSVAKLKNGYTFRKQDMMGPGQALKHQGPLLWKTATGRLKDVLALLLTDSLIFLQEKDQKYTFATVDQKPPVIALQKLIVREVANEERGMFLISASAAGPEMYEVHTSSKEERNAWMRLIREAVESCPEEEDECTSESEEEKRAAEARVQKIQKFQGNLNSRDQLICSSLEEKLQVFAALSALSGRIDASLVDLRLLVQPHSEDVPQAAVLLAAALQEDHYIAFHLYRSYNNGAASFIRGYSFFWFLAENLKAMLSSPTCSTPSSLTPDSDTDSEFPTSPIVLMQTSSDSQTSPESTEASEGSFQRCTKSDPDTVQFAVGALRLQFPSHLIIHIFKPNLYLCQARVSLQDSYYEIQRLLLQESGRPSPRAHRRHLLSIRGNTLQEQEKQRNLEKQKEEVAMIQRLQDQLRQEKERWERECQARENQQGERERRLEERERQCHLEAQKLRQEREDLDEQLEEYQQGLERLREGQRNVERERERLEN</sequence>
<dbReference type="FunFam" id="2.30.29.30:FF:000021">
    <property type="entry name" value="Rho guanine nucleotide exchange factor 2"/>
    <property type="match status" value="1"/>
</dbReference>
<feature type="coiled-coil region" evidence="9">
    <location>
        <begin position="678"/>
        <end position="772"/>
    </location>
</feature>
<dbReference type="GO" id="GO:0008270">
    <property type="term" value="F:zinc ion binding"/>
    <property type="evidence" value="ECO:0007669"/>
    <property type="project" value="UniProtKB-KW"/>
</dbReference>
<dbReference type="GO" id="GO:0035023">
    <property type="term" value="P:regulation of Rho protein signal transduction"/>
    <property type="evidence" value="ECO:0007669"/>
    <property type="project" value="TreeGrafter"/>
</dbReference>
<keyword evidence="4" id="KW-0344">Guanine-nucleotide releasing factor</keyword>
<feature type="domain" description="PH" evidence="11">
    <location>
        <begin position="316"/>
        <end position="418"/>
    </location>
</feature>
<comment type="caution">
    <text evidence="13">The sequence shown here is derived from an EMBL/GenBank/DDBJ whole genome shotgun (WGS) entry which is preliminary data.</text>
</comment>
<feature type="non-terminal residue" evidence="13">
    <location>
        <position position="778"/>
    </location>
</feature>
<dbReference type="SMART" id="SM00325">
    <property type="entry name" value="RhoGEF"/>
    <property type="match status" value="1"/>
</dbReference>
<feature type="region of interest" description="Disordered" evidence="10">
    <location>
        <begin position="578"/>
        <end position="602"/>
    </location>
</feature>
<feature type="compositionally biased region" description="Polar residues" evidence="10">
    <location>
        <begin position="578"/>
        <end position="600"/>
    </location>
</feature>
<feature type="non-terminal residue" evidence="13">
    <location>
        <position position="1"/>
    </location>
</feature>
<dbReference type="InterPro" id="IPR000219">
    <property type="entry name" value="DH_dom"/>
</dbReference>
<dbReference type="OrthoDB" id="28045at2759"/>
<evidence type="ECO:0000313" key="13">
    <source>
        <dbReference type="EMBL" id="CAG05201.1"/>
    </source>
</evidence>
<evidence type="ECO:0000256" key="8">
    <source>
        <dbReference type="ARBA" id="ARBA00023054"/>
    </source>
</evidence>
<keyword evidence="7" id="KW-0862">Zinc</keyword>
<keyword evidence="5" id="KW-0479">Metal-binding</keyword>
<dbReference type="Gene3D" id="1.20.900.10">
    <property type="entry name" value="Dbl homology (DH) domain"/>
    <property type="match status" value="1"/>
</dbReference>
<keyword evidence="6" id="KW-0863">Zinc-finger</keyword>
<protein>
    <submittedName>
        <fullName evidence="13">(spotted green pufferfish) hypothetical protein</fullName>
    </submittedName>
</protein>
<dbReference type="InterPro" id="IPR035899">
    <property type="entry name" value="DBL_dom_sf"/>
</dbReference>
<evidence type="ECO:0000256" key="4">
    <source>
        <dbReference type="ARBA" id="ARBA00022658"/>
    </source>
</evidence>
<dbReference type="SMART" id="SM00233">
    <property type="entry name" value="PH"/>
    <property type="match status" value="1"/>
</dbReference>
<reference evidence="13" key="1">
    <citation type="journal article" date="2004" name="Nature">
        <title>Genome duplication in the teleost fish Tetraodon nigroviridis reveals the early vertebrate proto-karyotype.</title>
        <authorList>
            <person name="Jaillon O."/>
            <person name="Aury J.-M."/>
            <person name="Brunet F."/>
            <person name="Petit J.-L."/>
            <person name="Stange-Thomann N."/>
            <person name="Mauceli E."/>
            <person name="Bouneau L."/>
            <person name="Fischer C."/>
            <person name="Ozouf-Costaz C."/>
            <person name="Bernot A."/>
            <person name="Nicaud S."/>
            <person name="Jaffe D."/>
            <person name="Fisher S."/>
            <person name="Lutfalla G."/>
            <person name="Dossat C."/>
            <person name="Segurens B."/>
            <person name="Dasilva C."/>
            <person name="Salanoubat M."/>
            <person name="Levy M."/>
            <person name="Boudet N."/>
            <person name="Castellano S."/>
            <person name="Anthouard V."/>
            <person name="Jubin C."/>
            <person name="Castelli V."/>
            <person name="Katinka M."/>
            <person name="Vacherie B."/>
            <person name="Biemont C."/>
            <person name="Skalli Z."/>
            <person name="Cattolico L."/>
            <person name="Poulain J."/>
            <person name="De Berardinis V."/>
            <person name="Cruaud C."/>
            <person name="Duprat S."/>
            <person name="Brottier P."/>
            <person name="Coutanceau J.-P."/>
            <person name="Gouzy J."/>
            <person name="Parra G."/>
            <person name="Lardier G."/>
            <person name="Chapple C."/>
            <person name="McKernan K.J."/>
            <person name="McEwan P."/>
            <person name="Bosak S."/>
            <person name="Kellis M."/>
            <person name="Volff J.-N."/>
            <person name="Guigo R."/>
            <person name="Zody M.C."/>
            <person name="Mesirov J."/>
            <person name="Lindblad-Toh K."/>
            <person name="Birren B."/>
            <person name="Nusbaum C."/>
            <person name="Kahn D."/>
            <person name="Robinson-Rechavi M."/>
            <person name="Laudet V."/>
            <person name="Schachter V."/>
            <person name="Quetier F."/>
            <person name="Saurin W."/>
            <person name="Scarpelli C."/>
            <person name="Wincker P."/>
            <person name="Lander E.S."/>
            <person name="Weissenbach J."/>
            <person name="Roest Crollius H."/>
        </authorList>
    </citation>
    <scope>NUCLEOTIDE SEQUENCE [LARGE SCALE GENOMIC DNA]</scope>
</reference>
<dbReference type="InterPro" id="IPR041020">
    <property type="entry name" value="PH_16"/>
</dbReference>
<dbReference type="PANTHER" id="PTHR13944:SF22">
    <property type="entry name" value="RHO GUANINE NUCLEOTIDE EXCHANGE FACTOR 28"/>
    <property type="match status" value="1"/>
</dbReference>
<evidence type="ECO:0000256" key="7">
    <source>
        <dbReference type="ARBA" id="ARBA00022833"/>
    </source>
</evidence>
<evidence type="ECO:0000256" key="3">
    <source>
        <dbReference type="ARBA" id="ARBA00022553"/>
    </source>
</evidence>
<dbReference type="Pfam" id="PF17838">
    <property type="entry name" value="PH_16"/>
    <property type="match status" value="1"/>
</dbReference>
<dbReference type="PROSITE" id="PS50010">
    <property type="entry name" value="DH_2"/>
    <property type="match status" value="1"/>
</dbReference>
<evidence type="ECO:0000256" key="2">
    <source>
        <dbReference type="ARBA" id="ARBA00022490"/>
    </source>
</evidence>
<dbReference type="CDD" id="cd14680">
    <property type="entry name" value="PH_p190RhoGEF"/>
    <property type="match status" value="1"/>
</dbReference>
<reference evidence="13" key="2">
    <citation type="submission" date="2004-02" db="EMBL/GenBank/DDBJ databases">
        <authorList>
            <consortium name="Genoscope"/>
            <consortium name="Whitehead Institute Centre for Genome Research"/>
        </authorList>
    </citation>
    <scope>NUCLEOTIDE SEQUENCE</scope>
</reference>
<dbReference type="InterPro" id="IPR037819">
    <property type="entry name" value="ARHGEF28_PH"/>
</dbReference>
<keyword evidence="2" id="KW-0963">Cytoplasm</keyword>
<evidence type="ECO:0000256" key="1">
    <source>
        <dbReference type="ARBA" id="ARBA00004496"/>
    </source>
</evidence>
<keyword evidence="3" id="KW-0597">Phosphoprotein</keyword>
<dbReference type="AlphaFoldDB" id="Q4S2D1"/>
<evidence type="ECO:0000256" key="6">
    <source>
        <dbReference type="ARBA" id="ARBA00022771"/>
    </source>
</evidence>
<dbReference type="SUPFAM" id="SSF48065">
    <property type="entry name" value="DBL homology domain (DH-domain)"/>
    <property type="match status" value="1"/>
</dbReference>
<accession>Q4S2D1</accession>
<dbReference type="CDD" id="cd00160">
    <property type="entry name" value="RhoGEF"/>
    <property type="match status" value="1"/>
</dbReference>
<dbReference type="InterPro" id="IPR011993">
    <property type="entry name" value="PH-like_dom_sf"/>
</dbReference>
<dbReference type="SUPFAM" id="SSF50729">
    <property type="entry name" value="PH domain-like"/>
    <property type="match status" value="1"/>
</dbReference>
<dbReference type="InterPro" id="IPR051632">
    <property type="entry name" value="Rho_GEF"/>
</dbReference>
<evidence type="ECO:0000256" key="10">
    <source>
        <dbReference type="SAM" id="MobiDB-lite"/>
    </source>
</evidence>
<evidence type="ECO:0000259" key="12">
    <source>
        <dbReference type="PROSITE" id="PS50010"/>
    </source>
</evidence>